<accession>A0ABV8FSJ9</accession>
<keyword evidence="3" id="KW-1185">Reference proteome</keyword>
<evidence type="ECO:0000256" key="1">
    <source>
        <dbReference type="SAM" id="Phobius"/>
    </source>
</evidence>
<protein>
    <submittedName>
        <fullName evidence="2">LPXTG cell wall anchor domain-containing protein</fullName>
    </submittedName>
</protein>
<organism evidence="2 3">
    <name type="scientific">Nocardiopsis sediminis</name>
    <dbReference type="NCBI Taxonomy" id="1778267"/>
    <lineage>
        <taxon>Bacteria</taxon>
        <taxon>Bacillati</taxon>
        <taxon>Actinomycetota</taxon>
        <taxon>Actinomycetes</taxon>
        <taxon>Streptosporangiales</taxon>
        <taxon>Nocardiopsidaceae</taxon>
        <taxon>Nocardiopsis</taxon>
    </lineage>
</organism>
<evidence type="ECO:0000313" key="3">
    <source>
        <dbReference type="Proteomes" id="UP001595847"/>
    </source>
</evidence>
<evidence type="ECO:0000313" key="2">
    <source>
        <dbReference type="EMBL" id="MFC3998369.1"/>
    </source>
</evidence>
<keyword evidence="1" id="KW-1133">Transmembrane helix</keyword>
<reference evidence="3" key="1">
    <citation type="journal article" date="2019" name="Int. J. Syst. Evol. Microbiol.">
        <title>The Global Catalogue of Microorganisms (GCM) 10K type strain sequencing project: providing services to taxonomists for standard genome sequencing and annotation.</title>
        <authorList>
            <consortium name="The Broad Institute Genomics Platform"/>
            <consortium name="The Broad Institute Genome Sequencing Center for Infectious Disease"/>
            <person name="Wu L."/>
            <person name="Ma J."/>
        </authorList>
    </citation>
    <scope>NUCLEOTIDE SEQUENCE [LARGE SCALE GENOMIC DNA]</scope>
    <source>
        <strain evidence="3">TBRC 1826</strain>
    </source>
</reference>
<dbReference type="EMBL" id="JBHSBH010000013">
    <property type="protein sequence ID" value="MFC3998369.1"/>
    <property type="molecule type" value="Genomic_DNA"/>
</dbReference>
<proteinExistence type="predicted"/>
<keyword evidence="1" id="KW-0812">Transmembrane</keyword>
<gene>
    <name evidence="2" type="ORF">ACFOVU_20760</name>
</gene>
<comment type="caution">
    <text evidence="2">The sequence shown here is derived from an EMBL/GenBank/DDBJ whole genome shotgun (WGS) entry which is preliminary data.</text>
</comment>
<dbReference type="RefSeq" id="WP_378536163.1">
    <property type="nucleotide sequence ID" value="NZ_JBHSBH010000013.1"/>
</dbReference>
<feature type="transmembrane region" description="Helical" evidence="1">
    <location>
        <begin position="29"/>
        <end position="49"/>
    </location>
</feature>
<name>A0ABV8FSJ9_9ACTN</name>
<dbReference type="NCBIfam" id="TIGR01167">
    <property type="entry name" value="LPXTG_anchor"/>
    <property type="match status" value="1"/>
</dbReference>
<sequence>MRALLWTVLAVAVMGNVIAAFLPDAGSQVIVNIATGIVVLASCGGLVLARKRHSCV</sequence>
<dbReference type="Proteomes" id="UP001595847">
    <property type="component" value="Unassembled WGS sequence"/>
</dbReference>
<keyword evidence="1" id="KW-0472">Membrane</keyword>